<sequence length="83" mass="9632">MNMDHRIAAGLLLKEVPEKQTREIHFQANGKRIFLSSITEKKLVSEDKFDMFQHWIEETVINLPSYETLLEVLEAEGTLSNDN</sequence>
<proteinExistence type="predicted"/>
<protein>
    <submittedName>
        <fullName evidence="1">Uncharacterized protein</fullName>
    </submittedName>
</protein>
<dbReference type="AlphaFoldDB" id="A0A2W6P393"/>
<dbReference type="RefSeq" id="WP_111273126.1">
    <property type="nucleotide sequence ID" value="NZ_QKWW01000092.1"/>
</dbReference>
<gene>
    <name evidence="1" type="ORF">DN757_26230</name>
</gene>
<organism evidence="1 2">
    <name type="scientific">Paenibacillus silvae</name>
    <dbReference type="NCBI Taxonomy" id="1325358"/>
    <lineage>
        <taxon>Bacteria</taxon>
        <taxon>Bacillati</taxon>
        <taxon>Bacillota</taxon>
        <taxon>Bacilli</taxon>
        <taxon>Bacillales</taxon>
        <taxon>Paenibacillaceae</taxon>
        <taxon>Paenibacillus</taxon>
    </lineage>
</organism>
<dbReference type="EMBL" id="QKWW01000092">
    <property type="protein sequence ID" value="PZT52656.1"/>
    <property type="molecule type" value="Genomic_DNA"/>
</dbReference>
<accession>A0A2W6P393</accession>
<comment type="caution">
    <text evidence="1">The sequence shown here is derived from an EMBL/GenBank/DDBJ whole genome shotgun (WGS) entry which is preliminary data.</text>
</comment>
<dbReference type="Proteomes" id="UP000249204">
    <property type="component" value="Unassembled WGS sequence"/>
</dbReference>
<name>A0A2W6P393_9BACL</name>
<reference evidence="1 2" key="1">
    <citation type="submission" date="2018-06" db="EMBL/GenBank/DDBJ databases">
        <title>Isolation of heavy metals resistant Paenibacillus silvae NC2 from Gold-Copper mine in ZiJin, China.</title>
        <authorList>
            <person name="Xu J."/>
            <person name="Mazhar H.S."/>
            <person name="Rensing C."/>
        </authorList>
    </citation>
    <scope>NUCLEOTIDE SEQUENCE [LARGE SCALE GENOMIC DNA]</scope>
    <source>
        <strain evidence="1 2">NC2</strain>
    </source>
</reference>
<evidence type="ECO:0000313" key="2">
    <source>
        <dbReference type="Proteomes" id="UP000249204"/>
    </source>
</evidence>
<evidence type="ECO:0000313" key="1">
    <source>
        <dbReference type="EMBL" id="PZT52656.1"/>
    </source>
</evidence>